<feature type="transmembrane region" description="Helical" evidence="1">
    <location>
        <begin position="7"/>
        <end position="27"/>
    </location>
</feature>
<dbReference type="SUPFAM" id="SSF54403">
    <property type="entry name" value="Cystatin/monellin"/>
    <property type="match status" value="2"/>
</dbReference>
<comment type="caution">
    <text evidence="3">The sequence shown here is derived from an EMBL/GenBank/DDBJ whole genome shotgun (WGS) entry which is preliminary data.</text>
</comment>
<keyword evidence="4" id="KW-1185">Reference proteome</keyword>
<dbReference type="Gene3D" id="3.10.450.40">
    <property type="match status" value="2"/>
</dbReference>
<dbReference type="Pfam" id="PF17881">
    <property type="entry name" value="TseB"/>
    <property type="match status" value="1"/>
</dbReference>
<proteinExistence type="predicted"/>
<evidence type="ECO:0000313" key="4">
    <source>
        <dbReference type="Proteomes" id="UP001306950"/>
    </source>
</evidence>
<dbReference type="InterPro" id="IPR046350">
    <property type="entry name" value="Cystatin_sf"/>
</dbReference>
<dbReference type="EMBL" id="JAZHPZ010000001">
    <property type="protein sequence ID" value="MEF2964311.1"/>
    <property type="molecule type" value="Genomic_DNA"/>
</dbReference>
<feature type="domain" description="Cell wall elongation regulator TseB-like" evidence="2">
    <location>
        <begin position="39"/>
        <end position="83"/>
    </location>
</feature>
<sequence length="161" mass="18996">MRNRTKWILLSIVILALVLIGLHRYYLYIQQELRQGEDAAVQQARQEAGLQETTKVWKSVWDKVCWVIQGKDENGREVMIWLPEGGQPEIKPLSEGVSESQVREIIRDTYPGIEIVRLMPGIYNDELVWQLFYKENAHHYYRFFRFGDGTPLEEVFTLPNR</sequence>
<dbReference type="InterPro" id="IPR041401">
    <property type="entry name" value="TseB-like_dom"/>
</dbReference>
<keyword evidence="1" id="KW-1133">Transmembrane helix</keyword>
<accession>A0ABU7VKR3</accession>
<evidence type="ECO:0000313" key="3">
    <source>
        <dbReference type="EMBL" id="MEF2964311.1"/>
    </source>
</evidence>
<dbReference type="RefSeq" id="WP_331844552.1">
    <property type="nucleotide sequence ID" value="NZ_JAZHPZ010000001.1"/>
</dbReference>
<organism evidence="3 4">
    <name type="scientific">Paenibacillus haidiansis</name>
    <dbReference type="NCBI Taxonomy" id="1574488"/>
    <lineage>
        <taxon>Bacteria</taxon>
        <taxon>Bacillati</taxon>
        <taxon>Bacillota</taxon>
        <taxon>Bacilli</taxon>
        <taxon>Bacillales</taxon>
        <taxon>Paenibacillaceae</taxon>
        <taxon>Paenibacillus</taxon>
    </lineage>
</organism>
<evidence type="ECO:0000259" key="2">
    <source>
        <dbReference type="Pfam" id="PF17881"/>
    </source>
</evidence>
<reference evidence="3 4" key="1">
    <citation type="submission" date="2024-02" db="EMBL/GenBank/DDBJ databases">
        <title>A nitrogen-fixing paenibacillus bacterium.</title>
        <authorList>
            <person name="Zhang W.L."/>
            <person name="Chen S.F."/>
        </authorList>
    </citation>
    <scope>NUCLEOTIDE SEQUENCE [LARGE SCALE GENOMIC DNA]</scope>
    <source>
        <strain evidence="3 4">M1</strain>
    </source>
</reference>
<gene>
    <name evidence="3" type="ORF">V3851_00590</name>
</gene>
<keyword evidence="1" id="KW-0812">Transmembrane</keyword>
<protein>
    <submittedName>
        <fullName evidence="3">DUF5590 domain-containing protein</fullName>
    </submittedName>
</protein>
<keyword evidence="1" id="KW-0472">Membrane</keyword>
<name>A0ABU7VKR3_9BACL</name>
<dbReference type="Proteomes" id="UP001306950">
    <property type="component" value="Unassembled WGS sequence"/>
</dbReference>
<evidence type="ECO:0000256" key="1">
    <source>
        <dbReference type="SAM" id="Phobius"/>
    </source>
</evidence>